<gene>
    <name evidence="1" type="ORF">NRB20_01620</name>
</gene>
<evidence type="ECO:0000313" key="2">
    <source>
        <dbReference type="Proteomes" id="UP000438448"/>
    </source>
</evidence>
<dbReference type="Proteomes" id="UP000438448">
    <property type="component" value="Unassembled WGS sequence"/>
</dbReference>
<protein>
    <submittedName>
        <fullName evidence="1">Uncharacterized protein</fullName>
    </submittedName>
</protein>
<proteinExistence type="predicted"/>
<dbReference type="EMBL" id="WEGK01000001">
    <property type="protein sequence ID" value="MQY17099.1"/>
    <property type="molecule type" value="Genomic_DNA"/>
</dbReference>
<sequence>MITVLLDIVHVILGTGSAAVTGSANTGSAFLFG</sequence>
<keyword evidence="2" id="KW-1185">Reference proteome</keyword>
<organism evidence="1 2">
    <name type="scientific">Nocardia macrotermitis</name>
    <dbReference type="NCBI Taxonomy" id="2585198"/>
    <lineage>
        <taxon>Bacteria</taxon>
        <taxon>Bacillati</taxon>
        <taxon>Actinomycetota</taxon>
        <taxon>Actinomycetes</taxon>
        <taxon>Mycobacteriales</taxon>
        <taxon>Nocardiaceae</taxon>
        <taxon>Nocardia</taxon>
    </lineage>
</organism>
<accession>A0A7K0CUE5</accession>
<name>A0A7K0CUE5_9NOCA</name>
<evidence type="ECO:0000313" key="1">
    <source>
        <dbReference type="EMBL" id="MQY17099.1"/>
    </source>
</evidence>
<comment type="caution">
    <text evidence="1">The sequence shown here is derived from an EMBL/GenBank/DDBJ whole genome shotgun (WGS) entry which is preliminary data.</text>
</comment>
<dbReference type="AlphaFoldDB" id="A0A7K0CUE5"/>
<reference evidence="1 2" key="1">
    <citation type="submission" date="2019-10" db="EMBL/GenBank/DDBJ databases">
        <title>Nocardia macrotermitis sp. nov. and Nocardia aurantia sp. nov., isolated from the gut of fungus growing-termite Macrotermes natalensis.</title>
        <authorList>
            <person name="Benndorf R."/>
            <person name="Schwitalla J."/>
            <person name="Martin K."/>
            <person name="De Beer W."/>
            <person name="Kaster A.-K."/>
            <person name="Vollmers J."/>
            <person name="Poulsen M."/>
            <person name="Beemelmanns C."/>
        </authorList>
    </citation>
    <scope>NUCLEOTIDE SEQUENCE [LARGE SCALE GENOMIC DNA]</scope>
    <source>
        <strain evidence="1 2">RB20</strain>
    </source>
</reference>